<feature type="compositionally biased region" description="Polar residues" evidence="3">
    <location>
        <begin position="25"/>
        <end position="37"/>
    </location>
</feature>
<accession>A0AA88GY73</accession>
<evidence type="ECO:0000259" key="5">
    <source>
        <dbReference type="Pfam" id="PF02668"/>
    </source>
</evidence>
<proteinExistence type="predicted"/>
<keyword evidence="4" id="KW-1133">Transmembrane helix</keyword>
<comment type="caution">
    <text evidence="6">The sequence shown here is derived from an EMBL/GenBank/DDBJ whole genome shotgun (WGS) entry which is preliminary data.</text>
</comment>
<evidence type="ECO:0000256" key="1">
    <source>
        <dbReference type="ARBA" id="ARBA00023002"/>
    </source>
</evidence>
<dbReference type="Pfam" id="PF02668">
    <property type="entry name" value="TauD"/>
    <property type="match status" value="2"/>
</dbReference>
<dbReference type="GO" id="GO:0016491">
    <property type="term" value="F:oxidoreductase activity"/>
    <property type="evidence" value="ECO:0007669"/>
    <property type="project" value="UniProtKB-KW"/>
</dbReference>
<feature type="domain" description="TauD/TfdA-like" evidence="5">
    <location>
        <begin position="418"/>
        <end position="460"/>
    </location>
</feature>
<feature type="domain" description="TauD/TfdA-like" evidence="5">
    <location>
        <begin position="71"/>
        <end position="215"/>
    </location>
</feature>
<dbReference type="InterPro" id="IPR042098">
    <property type="entry name" value="TauD-like_sf"/>
</dbReference>
<dbReference type="GeneID" id="68093894"/>
<keyword evidence="4" id="KW-0472">Membrane</keyword>
<dbReference type="InterPro" id="IPR050411">
    <property type="entry name" value="AlphaKG_dependent_hydroxylases"/>
</dbReference>
<dbReference type="InterPro" id="IPR003819">
    <property type="entry name" value="TauD/TfdA-like"/>
</dbReference>
<dbReference type="RefSeq" id="XP_044551836.1">
    <property type="nucleotide sequence ID" value="XM_044690358.1"/>
</dbReference>
<protein>
    <recommendedName>
        <fullName evidence="5">TauD/TfdA-like domain-containing protein</fullName>
    </recommendedName>
</protein>
<dbReference type="AlphaFoldDB" id="A0AA88GY73"/>
<gene>
    <name evidence="6" type="ORF">C9374_001438</name>
</gene>
<reference evidence="6 7" key="1">
    <citation type="journal article" date="2018" name="BMC Genomics">
        <title>The genome of Naegleria lovaniensis, the basis for a comparative approach to unravel pathogenicity factors of the human pathogenic amoeba N. fowleri.</title>
        <authorList>
            <person name="Liechti N."/>
            <person name="Schurch N."/>
            <person name="Bruggmann R."/>
            <person name="Wittwer M."/>
        </authorList>
    </citation>
    <scope>NUCLEOTIDE SEQUENCE [LARGE SCALE GENOMIC DNA]</scope>
    <source>
        <strain evidence="6 7">ATCC 30569</strain>
    </source>
</reference>
<feature type="region of interest" description="Disordered" evidence="3">
    <location>
        <begin position="285"/>
        <end position="307"/>
    </location>
</feature>
<feature type="region of interest" description="Disordered" evidence="3">
    <location>
        <begin position="380"/>
        <end position="404"/>
    </location>
</feature>
<evidence type="ECO:0000256" key="4">
    <source>
        <dbReference type="SAM" id="Phobius"/>
    </source>
</evidence>
<keyword evidence="4" id="KW-0812">Transmembrane</keyword>
<dbReference type="Proteomes" id="UP000816034">
    <property type="component" value="Unassembled WGS sequence"/>
</dbReference>
<evidence type="ECO:0000313" key="6">
    <source>
        <dbReference type="EMBL" id="KAG2387844.1"/>
    </source>
</evidence>
<sequence length="465" mass="53917">MSNFIPTRVIKGSVTYRYGLFPDEGQQQPKSSSSLSNAPPLHTTLPIVIEPNTEMVDHDRNNSSKDSLLLWISQNKSWIRNVLNSSGAILFRGFQIMSAQDFEDVALEAAHYPLQDGYLGTSPRNRVTKYTFTASEFGPMVPIPQHLEMSFLPNSQPKEIFFYCQSPPENLHQGETPICDMRLVYQNLNEEFKRKLDKYQVANVRNYCSKRHAQHHHSLFSISFWSNILKQLDPFRTKPWEDIFETESESQVYKLCEHDQVEPRWKQGKELELYNEHDPIKQVPFALPSNDANRHGEDSSSKNTQGQSSCFTWSNHMQVFHIDAVPCEYRQVAQRQQRWIIYLLWMIALVVILIKKLLVSRHDQAQHAFFVPKRSVADNGKDHAQQTNGVENSKKESTFGSEETTKELELSTKEIQHVSDTIWQNTVFFDWRKGDVMMLNNSIISHGRMPYTQKKSKRVILTAFC</sequence>
<keyword evidence="2" id="KW-0045">Antibiotic biosynthesis</keyword>
<feature type="transmembrane region" description="Helical" evidence="4">
    <location>
        <begin position="339"/>
        <end position="358"/>
    </location>
</feature>
<dbReference type="EMBL" id="PYSW02000012">
    <property type="protein sequence ID" value="KAG2387844.1"/>
    <property type="molecule type" value="Genomic_DNA"/>
</dbReference>
<dbReference type="PANTHER" id="PTHR10696:SF56">
    <property type="entry name" value="TAUD_TFDA-LIKE DOMAIN-CONTAINING PROTEIN"/>
    <property type="match status" value="1"/>
</dbReference>
<evidence type="ECO:0000313" key="7">
    <source>
        <dbReference type="Proteomes" id="UP000816034"/>
    </source>
</evidence>
<dbReference type="PANTHER" id="PTHR10696">
    <property type="entry name" value="GAMMA-BUTYROBETAINE HYDROXYLASE-RELATED"/>
    <property type="match status" value="1"/>
</dbReference>
<name>A0AA88GY73_NAELO</name>
<dbReference type="SUPFAM" id="SSF51197">
    <property type="entry name" value="Clavaminate synthase-like"/>
    <property type="match status" value="1"/>
</dbReference>
<dbReference type="GO" id="GO:0017000">
    <property type="term" value="P:antibiotic biosynthetic process"/>
    <property type="evidence" value="ECO:0007669"/>
    <property type="project" value="UniProtKB-KW"/>
</dbReference>
<organism evidence="6 7">
    <name type="scientific">Naegleria lovaniensis</name>
    <name type="common">Amoeba</name>
    <dbReference type="NCBI Taxonomy" id="51637"/>
    <lineage>
        <taxon>Eukaryota</taxon>
        <taxon>Discoba</taxon>
        <taxon>Heterolobosea</taxon>
        <taxon>Tetramitia</taxon>
        <taxon>Eutetramitia</taxon>
        <taxon>Vahlkampfiidae</taxon>
        <taxon>Naegleria</taxon>
    </lineage>
</organism>
<keyword evidence="7" id="KW-1185">Reference proteome</keyword>
<feature type="region of interest" description="Disordered" evidence="3">
    <location>
        <begin position="21"/>
        <end position="41"/>
    </location>
</feature>
<evidence type="ECO:0000256" key="2">
    <source>
        <dbReference type="ARBA" id="ARBA00023194"/>
    </source>
</evidence>
<evidence type="ECO:0000256" key="3">
    <source>
        <dbReference type="SAM" id="MobiDB-lite"/>
    </source>
</evidence>
<keyword evidence="1" id="KW-0560">Oxidoreductase</keyword>
<feature type="compositionally biased region" description="Basic and acidic residues" evidence="3">
    <location>
        <begin position="392"/>
        <end position="404"/>
    </location>
</feature>
<dbReference type="Gene3D" id="3.60.130.10">
    <property type="entry name" value="Clavaminate synthase-like"/>
    <property type="match status" value="1"/>
</dbReference>